<sequence>MRFHADLHVHSRHSRATSRDLDLEHLAHWAARKGIGVVGTGDCVHPVWLAELKDKLVPETPGLFRLRPDLEAGVMATLPAPCRTPVRFMLSTEISTIYKKGDRTRKIHHLIYGPDFETIDRLQASLARIGNIASDGRPILGLDSRDLLEIALASGPGAYLVPAHIWTPWFAALGSQSGFDSIAECYGDLSDHIFAVETGLSSDPAMNWRISFLDRYRLTSNSDAHSPGKLGREATEFDCDPDYHAIRRALETGDGYVGTVEFFPEEGKYHADGHRKCDVRLSPQETLALDGRCPVCGQPVTVGVLHRIEKLADRSEAEALPPPTAGEISSLVPLPEILSELLSCGPASKAVERSYDRLVGTLGSELSILGELPVEDIARAESELLAEAVTRLRKGQVIRDAGYDGEYGVIRLFEPQELKSRTAGGLLFDLPQRRAKADAAGPEHGLSRLAGEVGHPQDDRVRAGTGLDEEPSPGAAGAAPTSPPSGRGTQTADSTGLLDRLDPDQRAAAERVEGPLLIVAGPGSGKTRTLTHRIAHLIAEHDAAPESCLAITFTRRAAAEMRERLEALLPGAAARMPIHTFHSLGLAFLREHGEAAGLHREFRVAGEAERAALLQEVLEVSRTKAERLLRAISRAKRTGAAADLGLAEALARYDEALALRSWIDFDDLVGKTIAALEGDPGLVALTRDRFRHVSVDEFQDVDDSQVRLLSLLVPSGGNLCVIGDPDQAIYGFRGADASCFDRFHHDHPGAAVIRLRRNYRSTGTIVTAASRFIGADGRTEPAAEIVRAMQDRISVHAAAGDKAEAEFVVAEIEALLGGHSFFSIDSGRSDGRAGDQLGFGDIAVLYRTDAQAGAVAEALGRGGMPFKRSSLAPLAEDPAVQALLAALEPEEGSLQQQLQQAAEGLRRDGADPAATTAALQRLALIASRQDTDDRTAFLAAVALATEADFWDPRADRVSLLTLHAAKGLEFPVVFILGLEDGVLPLRFGEADPTALAEERRLFYVGMTRAMDRLFLCRARERRWRGGMVRLEASPFLGEIEAELLAHRRADPAPRRPADRQLSLF</sequence>
<dbReference type="GO" id="GO:0016787">
    <property type="term" value="F:hydrolase activity"/>
    <property type="evidence" value="ECO:0007669"/>
    <property type="project" value="UniProtKB-UniRule"/>
</dbReference>
<feature type="region of interest" description="Disordered" evidence="11">
    <location>
        <begin position="437"/>
        <end position="498"/>
    </location>
</feature>
<dbReference type="GO" id="GO:0000725">
    <property type="term" value="P:recombinational repair"/>
    <property type="evidence" value="ECO:0007669"/>
    <property type="project" value="TreeGrafter"/>
</dbReference>
<dbReference type="GO" id="GO:0005829">
    <property type="term" value="C:cytosol"/>
    <property type="evidence" value="ECO:0007669"/>
    <property type="project" value="TreeGrafter"/>
</dbReference>
<dbReference type="EC" id="5.6.2.4" evidence="8"/>
<evidence type="ECO:0000256" key="6">
    <source>
        <dbReference type="ARBA" id="ARBA00023235"/>
    </source>
</evidence>
<dbReference type="InterPro" id="IPR014016">
    <property type="entry name" value="UvrD-like_ATP-bd"/>
</dbReference>
<dbReference type="PROSITE" id="PS51198">
    <property type="entry name" value="UVRD_HELICASE_ATP_BIND"/>
    <property type="match status" value="1"/>
</dbReference>
<dbReference type="InterPro" id="IPR013986">
    <property type="entry name" value="DExx_box_DNA_helicase_dom_sf"/>
</dbReference>
<feature type="binding site" evidence="10">
    <location>
        <begin position="520"/>
        <end position="527"/>
    </location>
    <ligand>
        <name>ATP</name>
        <dbReference type="ChEBI" id="CHEBI:30616"/>
    </ligand>
</feature>
<dbReference type="CDD" id="cd18807">
    <property type="entry name" value="SF1_C_UvrD"/>
    <property type="match status" value="1"/>
</dbReference>
<evidence type="ECO:0000313" key="14">
    <source>
        <dbReference type="EMBL" id="MBW8726915.1"/>
    </source>
</evidence>
<dbReference type="SUPFAM" id="SSF52540">
    <property type="entry name" value="P-loop containing nucleoside triphosphate hydrolases"/>
    <property type="match status" value="1"/>
</dbReference>
<dbReference type="EMBL" id="JAEKLZ010000242">
    <property type="protein sequence ID" value="MBW8726915.1"/>
    <property type="molecule type" value="Genomic_DNA"/>
</dbReference>
<organism evidence="14 15">
    <name type="scientific">Inquilinus limosus</name>
    <dbReference type="NCBI Taxonomy" id="171674"/>
    <lineage>
        <taxon>Bacteria</taxon>
        <taxon>Pseudomonadati</taxon>
        <taxon>Pseudomonadota</taxon>
        <taxon>Alphaproteobacteria</taxon>
        <taxon>Rhodospirillales</taxon>
        <taxon>Rhodospirillaceae</taxon>
        <taxon>Inquilinus</taxon>
    </lineage>
</organism>
<dbReference type="InterPro" id="IPR000212">
    <property type="entry name" value="DNA_helicase_UvrD/REP"/>
</dbReference>
<dbReference type="GO" id="GO:0003677">
    <property type="term" value="F:DNA binding"/>
    <property type="evidence" value="ECO:0007669"/>
    <property type="project" value="InterPro"/>
</dbReference>
<dbReference type="PANTHER" id="PTHR11070:SF59">
    <property type="entry name" value="DNA 3'-5' HELICASE"/>
    <property type="match status" value="1"/>
</dbReference>
<dbReference type="Gene3D" id="3.40.50.300">
    <property type="entry name" value="P-loop containing nucleotide triphosphate hydrolases"/>
    <property type="match status" value="3"/>
</dbReference>
<evidence type="ECO:0000256" key="9">
    <source>
        <dbReference type="ARBA" id="ARBA00048988"/>
    </source>
</evidence>
<protein>
    <recommendedName>
        <fullName evidence="8">DNA 3'-5' helicase</fullName>
        <ecNumber evidence="8">5.6.2.4</ecNumber>
    </recommendedName>
</protein>
<dbReference type="InterPro" id="IPR014017">
    <property type="entry name" value="DNA_helicase_UvrD-like_C"/>
</dbReference>
<feature type="domain" description="UvrD-like helicase ATP-binding" evidence="12">
    <location>
        <begin position="499"/>
        <end position="762"/>
    </location>
</feature>
<dbReference type="Proteomes" id="UP000700706">
    <property type="component" value="Unassembled WGS sequence"/>
</dbReference>
<evidence type="ECO:0000256" key="7">
    <source>
        <dbReference type="ARBA" id="ARBA00034617"/>
    </source>
</evidence>
<keyword evidence="5 10" id="KW-0067">ATP-binding</keyword>
<evidence type="ECO:0000256" key="2">
    <source>
        <dbReference type="ARBA" id="ARBA00022741"/>
    </source>
</evidence>
<evidence type="ECO:0000256" key="10">
    <source>
        <dbReference type="PROSITE-ProRule" id="PRU00560"/>
    </source>
</evidence>
<dbReference type="GO" id="GO:0005524">
    <property type="term" value="F:ATP binding"/>
    <property type="evidence" value="ECO:0007669"/>
    <property type="project" value="UniProtKB-UniRule"/>
</dbReference>
<gene>
    <name evidence="14" type="ORF">JF625_17435</name>
</gene>
<keyword evidence="2 10" id="KW-0547">Nucleotide-binding</keyword>
<keyword evidence="3 10" id="KW-0378">Hydrolase</keyword>
<dbReference type="GO" id="GO:0043138">
    <property type="term" value="F:3'-5' DNA helicase activity"/>
    <property type="evidence" value="ECO:0007669"/>
    <property type="project" value="UniProtKB-EC"/>
</dbReference>
<comment type="caution">
    <text evidence="14">The sequence shown here is derived from an EMBL/GenBank/DDBJ whole genome shotgun (WGS) entry which is preliminary data.</text>
</comment>
<feature type="domain" description="UvrD-like helicase C-terminal" evidence="13">
    <location>
        <begin position="763"/>
        <end position="1064"/>
    </location>
</feature>
<proteinExistence type="inferred from homology"/>
<evidence type="ECO:0000256" key="8">
    <source>
        <dbReference type="ARBA" id="ARBA00034808"/>
    </source>
</evidence>
<name>A0A952FPB4_9PROT</name>
<feature type="compositionally biased region" description="Low complexity" evidence="11">
    <location>
        <begin position="472"/>
        <end position="486"/>
    </location>
</feature>
<comment type="catalytic activity">
    <reaction evidence="7">
        <text>Couples ATP hydrolysis with the unwinding of duplex DNA by translocating in the 3'-5' direction.</text>
        <dbReference type="EC" id="5.6.2.4"/>
    </reaction>
</comment>
<dbReference type="AlphaFoldDB" id="A0A952FPB4"/>
<evidence type="ECO:0000259" key="13">
    <source>
        <dbReference type="PROSITE" id="PS51217"/>
    </source>
</evidence>
<dbReference type="Gene3D" id="1.10.10.160">
    <property type="match status" value="1"/>
</dbReference>
<evidence type="ECO:0000256" key="1">
    <source>
        <dbReference type="ARBA" id="ARBA00009922"/>
    </source>
</evidence>
<evidence type="ECO:0000259" key="12">
    <source>
        <dbReference type="PROSITE" id="PS51198"/>
    </source>
</evidence>
<dbReference type="SUPFAM" id="SSF89550">
    <property type="entry name" value="PHP domain-like"/>
    <property type="match status" value="1"/>
</dbReference>
<comment type="similarity">
    <text evidence="1">Belongs to the helicase family. UvrD subfamily.</text>
</comment>
<keyword evidence="4 10" id="KW-0347">Helicase</keyword>
<evidence type="ECO:0000256" key="11">
    <source>
        <dbReference type="SAM" id="MobiDB-lite"/>
    </source>
</evidence>
<comment type="catalytic activity">
    <reaction evidence="9">
        <text>ATP + H2O = ADP + phosphate + H(+)</text>
        <dbReference type="Rhea" id="RHEA:13065"/>
        <dbReference type="ChEBI" id="CHEBI:15377"/>
        <dbReference type="ChEBI" id="CHEBI:15378"/>
        <dbReference type="ChEBI" id="CHEBI:30616"/>
        <dbReference type="ChEBI" id="CHEBI:43474"/>
        <dbReference type="ChEBI" id="CHEBI:456216"/>
        <dbReference type="EC" id="5.6.2.4"/>
    </reaction>
</comment>
<dbReference type="Pfam" id="PF00580">
    <property type="entry name" value="UvrD-helicase"/>
    <property type="match status" value="1"/>
</dbReference>
<evidence type="ECO:0000313" key="15">
    <source>
        <dbReference type="Proteomes" id="UP000700706"/>
    </source>
</evidence>
<evidence type="ECO:0000256" key="4">
    <source>
        <dbReference type="ARBA" id="ARBA00022806"/>
    </source>
</evidence>
<dbReference type="Pfam" id="PF13361">
    <property type="entry name" value="UvrD_C"/>
    <property type="match status" value="2"/>
</dbReference>
<dbReference type="PROSITE" id="PS51217">
    <property type="entry name" value="UVRD_HELICASE_CTER"/>
    <property type="match status" value="1"/>
</dbReference>
<dbReference type="Gene3D" id="3.20.20.140">
    <property type="entry name" value="Metal-dependent hydrolases"/>
    <property type="match status" value="1"/>
</dbReference>
<dbReference type="InterPro" id="IPR027417">
    <property type="entry name" value="P-loop_NTPase"/>
</dbReference>
<dbReference type="CDD" id="cd17932">
    <property type="entry name" value="DEXQc_UvrD"/>
    <property type="match status" value="1"/>
</dbReference>
<dbReference type="GO" id="GO:0033202">
    <property type="term" value="C:DNA helicase complex"/>
    <property type="evidence" value="ECO:0007669"/>
    <property type="project" value="TreeGrafter"/>
</dbReference>
<dbReference type="CDD" id="cd19067">
    <property type="entry name" value="PfuEndoQ-like"/>
    <property type="match status" value="1"/>
</dbReference>
<evidence type="ECO:0000256" key="5">
    <source>
        <dbReference type="ARBA" id="ARBA00022840"/>
    </source>
</evidence>
<dbReference type="InterPro" id="IPR016195">
    <property type="entry name" value="Pol/histidinol_Pase-like"/>
</dbReference>
<reference evidence="14" key="1">
    <citation type="submission" date="2020-06" db="EMBL/GenBank/DDBJ databases">
        <title>Stable isotope informed genome-resolved metagenomics uncovers potential trophic interactions in rhizosphere soil.</title>
        <authorList>
            <person name="Starr E.P."/>
            <person name="Shi S."/>
            <person name="Blazewicz S.J."/>
            <person name="Koch B.J."/>
            <person name="Probst A.J."/>
            <person name="Hungate B.A."/>
            <person name="Pett-Ridge J."/>
            <person name="Firestone M.K."/>
            <person name="Banfield J.F."/>
        </authorList>
    </citation>
    <scope>NUCLEOTIDE SEQUENCE</scope>
    <source>
        <strain evidence="14">YM_69_17</strain>
    </source>
</reference>
<evidence type="ECO:0000256" key="3">
    <source>
        <dbReference type="ARBA" id="ARBA00022801"/>
    </source>
</evidence>
<dbReference type="PANTHER" id="PTHR11070">
    <property type="entry name" value="UVRD / RECB / PCRA DNA HELICASE FAMILY MEMBER"/>
    <property type="match status" value="1"/>
</dbReference>
<accession>A0A952FPB4</accession>
<keyword evidence="6" id="KW-0413">Isomerase</keyword>